<name>A0A6M3IQ10_9ZZZZ</name>
<dbReference type="GO" id="GO:0050482">
    <property type="term" value="P:arachidonate secretion"/>
    <property type="evidence" value="ECO:0007669"/>
    <property type="project" value="InterPro"/>
</dbReference>
<dbReference type="InterPro" id="IPR036444">
    <property type="entry name" value="PLipase_A2_dom_sf"/>
</dbReference>
<dbReference type="GO" id="GO:0004623">
    <property type="term" value="F:phospholipase A2 activity"/>
    <property type="evidence" value="ECO:0007669"/>
    <property type="project" value="InterPro"/>
</dbReference>
<proteinExistence type="predicted"/>
<sequence length="132" mass="15631">MGGVMKFVKLYIPDEYKDLSKDKLKLLTNGCGPAGWKYDLVPDKIYGLCIKRACDIHDICYFYGKTNEDKATADRIFFNNILRIIDQGHNWWLLKFLRRRRAKKYFYAVKWFGGPAFWNNKNDDKNTIEIYG</sequence>
<dbReference type="SUPFAM" id="SSF48619">
    <property type="entry name" value="Phospholipase A2, PLA2"/>
    <property type="match status" value="1"/>
</dbReference>
<dbReference type="GO" id="GO:0006644">
    <property type="term" value="P:phospholipid metabolic process"/>
    <property type="evidence" value="ECO:0007669"/>
    <property type="project" value="InterPro"/>
</dbReference>
<dbReference type="EMBL" id="MT141359">
    <property type="protein sequence ID" value="QJA59207.1"/>
    <property type="molecule type" value="Genomic_DNA"/>
</dbReference>
<dbReference type="Gene3D" id="1.20.90.10">
    <property type="entry name" value="Phospholipase A2 domain"/>
    <property type="match status" value="1"/>
</dbReference>
<gene>
    <name evidence="1" type="ORF">MM415B01326_0015</name>
</gene>
<evidence type="ECO:0000313" key="1">
    <source>
        <dbReference type="EMBL" id="QJA59207.1"/>
    </source>
</evidence>
<dbReference type="AlphaFoldDB" id="A0A6M3IQ10"/>
<protein>
    <recommendedName>
        <fullName evidence="2">DUF1353 domain-containing protein</fullName>
    </recommendedName>
</protein>
<reference evidence="1" key="1">
    <citation type="submission" date="2020-03" db="EMBL/GenBank/DDBJ databases">
        <title>The deep terrestrial virosphere.</title>
        <authorList>
            <person name="Holmfeldt K."/>
            <person name="Nilsson E."/>
            <person name="Simone D."/>
            <person name="Lopez-Fernandez M."/>
            <person name="Wu X."/>
            <person name="de Brujin I."/>
            <person name="Lundin D."/>
            <person name="Andersson A."/>
            <person name="Bertilsson S."/>
            <person name="Dopson M."/>
        </authorList>
    </citation>
    <scope>NUCLEOTIDE SEQUENCE</scope>
    <source>
        <strain evidence="1">MM415B01326</strain>
    </source>
</reference>
<evidence type="ECO:0008006" key="2">
    <source>
        <dbReference type="Google" id="ProtNLM"/>
    </source>
</evidence>
<accession>A0A6M3IQ10</accession>
<organism evidence="1">
    <name type="scientific">viral metagenome</name>
    <dbReference type="NCBI Taxonomy" id="1070528"/>
    <lineage>
        <taxon>unclassified sequences</taxon>
        <taxon>metagenomes</taxon>
        <taxon>organismal metagenomes</taxon>
    </lineage>
</organism>